<keyword evidence="1" id="KW-0732">Signal</keyword>
<name>A0A7I7RZL2_9MYCO</name>
<sequence length="101" mass="9959">MRAVAAALAFSAALFTAAPAAAEEPDDSFLGTIDVIGIPITDPAVAIGTARAACQSLDDGAEVPAAVDTVAADTGISPDDAAYFVGVSIGAYCPHHEGLLS</sequence>
<accession>A0A7I7RZL2</accession>
<dbReference type="RefSeq" id="WP_163919082.1">
    <property type="nucleotide sequence ID" value="NZ_AP022593.1"/>
</dbReference>
<gene>
    <name evidence="3" type="ORF">MARA_29040</name>
</gene>
<dbReference type="AlphaFoldDB" id="A0A7I7RZL2"/>
<reference evidence="3 4" key="1">
    <citation type="journal article" date="2019" name="Emerg. Microbes Infect.">
        <title>Comprehensive subspecies identification of 175 nontuberculous mycobacteria species based on 7547 genomic profiles.</title>
        <authorList>
            <person name="Matsumoto Y."/>
            <person name="Kinjo T."/>
            <person name="Motooka D."/>
            <person name="Nabeya D."/>
            <person name="Jung N."/>
            <person name="Uechi K."/>
            <person name="Horii T."/>
            <person name="Iida T."/>
            <person name="Fujita J."/>
            <person name="Nakamura S."/>
        </authorList>
    </citation>
    <scope>NUCLEOTIDE SEQUENCE [LARGE SCALE GENOMIC DNA]</scope>
    <source>
        <strain evidence="3 4">JCM 18538</strain>
    </source>
</reference>
<protein>
    <recommendedName>
        <fullName evidence="2">DUF732 domain-containing protein</fullName>
    </recommendedName>
</protein>
<evidence type="ECO:0000313" key="3">
    <source>
        <dbReference type="EMBL" id="BBY49436.1"/>
    </source>
</evidence>
<organism evidence="3 4">
    <name type="scientific">Mycolicibacterium arabiense</name>
    <dbReference type="NCBI Taxonomy" id="1286181"/>
    <lineage>
        <taxon>Bacteria</taxon>
        <taxon>Bacillati</taxon>
        <taxon>Actinomycetota</taxon>
        <taxon>Actinomycetes</taxon>
        <taxon>Mycobacteriales</taxon>
        <taxon>Mycobacteriaceae</taxon>
        <taxon>Mycolicibacterium</taxon>
    </lineage>
</organism>
<evidence type="ECO:0000259" key="2">
    <source>
        <dbReference type="Pfam" id="PF05305"/>
    </source>
</evidence>
<dbReference type="InterPro" id="IPR007969">
    <property type="entry name" value="DUF732"/>
</dbReference>
<feature type="domain" description="DUF732" evidence="2">
    <location>
        <begin position="26"/>
        <end position="94"/>
    </location>
</feature>
<evidence type="ECO:0000256" key="1">
    <source>
        <dbReference type="SAM" id="SignalP"/>
    </source>
</evidence>
<dbReference type="KEGG" id="marz:MARA_29040"/>
<dbReference type="EMBL" id="AP022593">
    <property type="protein sequence ID" value="BBY49436.1"/>
    <property type="molecule type" value="Genomic_DNA"/>
</dbReference>
<geneLocation type="plasmid" evidence="4">
    <name>pjcm18538 dna</name>
</geneLocation>
<feature type="signal peptide" evidence="1">
    <location>
        <begin position="1"/>
        <end position="22"/>
    </location>
</feature>
<dbReference type="Proteomes" id="UP000467428">
    <property type="component" value="Chromosome"/>
</dbReference>
<dbReference type="Pfam" id="PF05305">
    <property type="entry name" value="DUF732"/>
    <property type="match status" value="1"/>
</dbReference>
<evidence type="ECO:0000313" key="4">
    <source>
        <dbReference type="Proteomes" id="UP000467428"/>
    </source>
</evidence>
<keyword evidence="4" id="KW-1185">Reference proteome</keyword>
<proteinExistence type="predicted"/>
<feature type="chain" id="PRO_5029711118" description="DUF732 domain-containing protein" evidence="1">
    <location>
        <begin position="23"/>
        <end position="101"/>
    </location>
</feature>